<keyword evidence="2" id="KW-1185">Reference proteome</keyword>
<accession>A0A3E1Y3X6</accession>
<dbReference type="OrthoDB" id="983065at2"/>
<evidence type="ECO:0000313" key="2">
    <source>
        <dbReference type="Proteomes" id="UP000260644"/>
    </source>
</evidence>
<gene>
    <name evidence="1" type="ORF">DVR12_24180</name>
</gene>
<dbReference type="AlphaFoldDB" id="A0A3E1Y3X6"/>
<proteinExistence type="predicted"/>
<dbReference type="RefSeq" id="WP_116978385.1">
    <property type="nucleotide sequence ID" value="NZ_QPMM01000014.1"/>
</dbReference>
<protein>
    <submittedName>
        <fullName evidence="1">Uncharacterized protein</fullName>
    </submittedName>
</protein>
<organism evidence="1 2">
    <name type="scientific">Chitinophaga silvatica</name>
    <dbReference type="NCBI Taxonomy" id="2282649"/>
    <lineage>
        <taxon>Bacteria</taxon>
        <taxon>Pseudomonadati</taxon>
        <taxon>Bacteroidota</taxon>
        <taxon>Chitinophagia</taxon>
        <taxon>Chitinophagales</taxon>
        <taxon>Chitinophagaceae</taxon>
        <taxon>Chitinophaga</taxon>
    </lineage>
</organism>
<dbReference type="Proteomes" id="UP000260644">
    <property type="component" value="Unassembled WGS sequence"/>
</dbReference>
<name>A0A3E1Y3X6_9BACT</name>
<dbReference type="EMBL" id="QPMM01000014">
    <property type="protein sequence ID" value="RFS19332.1"/>
    <property type="molecule type" value="Genomic_DNA"/>
</dbReference>
<sequence>MSEHLHLKINHDEASLILNALSNLPYIQVHQLIHNIQAQLGPQLASQTVKPEMQQNGNHTKSMVS</sequence>
<reference evidence="1 2" key="1">
    <citation type="submission" date="2018-07" db="EMBL/GenBank/DDBJ databases">
        <title>Chitinophaga K2CV101002-2 sp. nov., isolated from a monsoon evergreen broad-leaved forest soil.</title>
        <authorList>
            <person name="Lv Y."/>
        </authorList>
    </citation>
    <scope>NUCLEOTIDE SEQUENCE [LARGE SCALE GENOMIC DNA]</scope>
    <source>
        <strain evidence="1 2">GDMCC 1.1288</strain>
    </source>
</reference>
<comment type="caution">
    <text evidence="1">The sequence shown here is derived from an EMBL/GenBank/DDBJ whole genome shotgun (WGS) entry which is preliminary data.</text>
</comment>
<evidence type="ECO:0000313" key="1">
    <source>
        <dbReference type="EMBL" id="RFS19332.1"/>
    </source>
</evidence>